<dbReference type="AlphaFoldDB" id="A0AAV8UQP7"/>
<feature type="binding site" evidence="9">
    <location>
        <position position="133"/>
    </location>
    <ligand>
        <name>[2Fe-2S] cluster</name>
        <dbReference type="ChEBI" id="CHEBI:190135"/>
    </ligand>
</feature>
<feature type="binding site" evidence="9">
    <location>
        <position position="138"/>
    </location>
    <ligand>
        <name>[2Fe-2S] cluster</name>
        <dbReference type="ChEBI" id="CHEBI:190135"/>
    </ligand>
</feature>
<keyword evidence="4" id="KW-1278">Translocase</keyword>
<sequence length="266" mass="29772">MLRSSAFRAFVRQGWSQQCVRKDLKTTAKLSATGSVQHIDADYNLETTPFDFTDENYGEIRKIMKRYPSNYKSSGVIPLLDLAQRQCGGWLPLSAMNKVAKVLDMPPMRVYEVATFYTMFNRTKIGKYNVQVCTTTPCMVRGGYDILETVEKHLGVKAGGDTADGLFHVMEVECLGACANAPMIQVNDEFYEDLTPETTKQVLDDLINGKTPKVGPQNGRIKCMGVEGKTCLKDKPRGPFAPYLETLDAEERAEKKSEKSKEAEKK</sequence>
<comment type="similarity">
    <text evidence="1">Belongs to the complex I 24 kDa subunit family.</text>
</comment>
<dbReference type="NCBIfam" id="NF005725">
    <property type="entry name" value="PRK07539.1-5"/>
    <property type="match status" value="1"/>
</dbReference>
<protein>
    <recommendedName>
        <fullName evidence="13">NADH dehydrogenase [ubiquinone] flavoprotein 2, mitochondrial</fullName>
    </recommendedName>
</protein>
<dbReference type="GO" id="GO:0003954">
    <property type="term" value="F:NADH dehydrogenase activity"/>
    <property type="evidence" value="ECO:0007669"/>
    <property type="project" value="TreeGrafter"/>
</dbReference>
<dbReference type="GO" id="GO:0046872">
    <property type="term" value="F:metal ion binding"/>
    <property type="evidence" value="ECO:0007669"/>
    <property type="project" value="UniProtKB-KW"/>
</dbReference>
<gene>
    <name evidence="11" type="ORF">NDN08_000850</name>
</gene>
<evidence type="ECO:0000256" key="7">
    <source>
        <dbReference type="ARBA" id="ARBA00023027"/>
    </source>
</evidence>
<dbReference type="EMBL" id="JAMWBK010000006">
    <property type="protein sequence ID" value="KAJ8904329.1"/>
    <property type="molecule type" value="Genomic_DNA"/>
</dbReference>
<dbReference type="FunFam" id="3.40.30.10:FF:000022">
    <property type="entry name" value="NADH dehydrogenase flavoprotein 2, mitochondrial"/>
    <property type="match status" value="1"/>
</dbReference>
<keyword evidence="7" id="KW-0520">NAD</keyword>
<evidence type="ECO:0000256" key="8">
    <source>
        <dbReference type="ARBA" id="ARBA00034078"/>
    </source>
</evidence>
<dbReference type="GO" id="GO:0098796">
    <property type="term" value="C:membrane protein complex"/>
    <property type="evidence" value="ECO:0007669"/>
    <property type="project" value="UniProtKB-ARBA"/>
</dbReference>
<dbReference type="SUPFAM" id="SSF52833">
    <property type="entry name" value="Thioredoxin-like"/>
    <property type="match status" value="1"/>
</dbReference>
<name>A0AAV8UQP7_9RHOD</name>
<dbReference type="InterPro" id="IPR002023">
    <property type="entry name" value="NuoE-like"/>
</dbReference>
<evidence type="ECO:0000256" key="4">
    <source>
        <dbReference type="ARBA" id="ARBA00022967"/>
    </source>
</evidence>
<dbReference type="FunFam" id="1.10.10.1590:FF:000001">
    <property type="entry name" value="NADH-quinone oxidoreductase subunit E"/>
    <property type="match status" value="1"/>
</dbReference>
<dbReference type="CDD" id="cd03064">
    <property type="entry name" value="TRX_Fd_NuoE"/>
    <property type="match status" value="1"/>
</dbReference>
<keyword evidence="2 9" id="KW-0001">2Fe-2S</keyword>
<feature type="binding site" evidence="9">
    <location>
        <position position="174"/>
    </location>
    <ligand>
        <name>[2Fe-2S] cluster</name>
        <dbReference type="ChEBI" id="CHEBI:190135"/>
    </ligand>
</feature>
<dbReference type="Proteomes" id="UP001157974">
    <property type="component" value="Unassembled WGS sequence"/>
</dbReference>
<dbReference type="GO" id="GO:0006120">
    <property type="term" value="P:mitochondrial electron transport, NADH to ubiquinone"/>
    <property type="evidence" value="ECO:0007669"/>
    <property type="project" value="UniProtKB-ARBA"/>
</dbReference>
<evidence type="ECO:0000256" key="2">
    <source>
        <dbReference type="ARBA" id="ARBA00022714"/>
    </source>
</evidence>
<dbReference type="PIRSF" id="PIRSF000216">
    <property type="entry name" value="NADH_DH_24kDa"/>
    <property type="match status" value="1"/>
</dbReference>
<comment type="cofactor">
    <cofactor evidence="9">
        <name>[2Fe-2S] cluster</name>
        <dbReference type="ChEBI" id="CHEBI:190135"/>
    </cofactor>
    <text evidence="9">Binds 1 [2Fe-2S] cluster.</text>
</comment>
<evidence type="ECO:0000256" key="9">
    <source>
        <dbReference type="PIRSR" id="PIRSR000216-1"/>
    </source>
</evidence>
<dbReference type="InterPro" id="IPR042128">
    <property type="entry name" value="NuoE_dom"/>
</dbReference>
<feature type="binding site" evidence="9">
    <location>
        <position position="178"/>
    </location>
    <ligand>
        <name>[2Fe-2S] cluster</name>
        <dbReference type="ChEBI" id="CHEBI:190135"/>
    </ligand>
</feature>
<comment type="caution">
    <text evidence="11">The sequence shown here is derived from an EMBL/GenBank/DDBJ whole genome shotgun (WGS) entry which is preliminary data.</text>
</comment>
<reference evidence="11 12" key="1">
    <citation type="journal article" date="2023" name="Nat. Commun.">
        <title>Origin of minicircular mitochondrial genomes in red algae.</title>
        <authorList>
            <person name="Lee Y."/>
            <person name="Cho C.H."/>
            <person name="Lee Y.M."/>
            <person name="Park S.I."/>
            <person name="Yang J.H."/>
            <person name="West J.A."/>
            <person name="Bhattacharya D."/>
            <person name="Yoon H.S."/>
        </authorList>
    </citation>
    <scope>NUCLEOTIDE SEQUENCE [LARGE SCALE GENOMIC DNA]</scope>
    <source>
        <strain evidence="11 12">CCMP1338</strain>
        <tissue evidence="11">Whole cell</tissue>
    </source>
</reference>
<comment type="cofactor">
    <cofactor evidence="8">
        <name>[2Fe-2S] cluster</name>
        <dbReference type="ChEBI" id="CHEBI:190135"/>
    </cofactor>
</comment>
<accession>A0AAV8UQP7</accession>
<feature type="compositionally biased region" description="Basic and acidic residues" evidence="10">
    <location>
        <begin position="249"/>
        <end position="266"/>
    </location>
</feature>
<evidence type="ECO:0000313" key="11">
    <source>
        <dbReference type="EMBL" id="KAJ8904329.1"/>
    </source>
</evidence>
<dbReference type="Gene3D" id="1.10.10.1590">
    <property type="entry name" value="NADH-quinone oxidoreductase subunit E"/>
    <property type="match status" value="1"/>
</dbReference>
<keyword evidence="3 9" id="KW-0479">Metal-binding</keyword>
<feature type="region of interest" description="Disordered" evidence="10">
    <location>
        <begin position="233"/>
        <end position="266"/>
    </location>
</feature>
<dbReference type="InterPro" id="IPR036249">
    <property type="entry name" value="Thioredoxin-like_sf"/>
</dbReference>
<dbReference type="GO" id="GO:0005743">
    <property type="term" value="C:mitochondrial inner membrane"/>
    <property type="evidence" value="ECO:0007669"/>
    <property type="project" value="UniProtKB-ARBA"/>
</dbReference>
<dbReference type="GO" id="GO:0008137">
    <property type="term" value="F:NADH dehydrogenase (ubiquinone) activity"/>
    <property type="evidence" value="ECO:0007669"/>
    <property type="project" value="UniProtKB-ARBA"/>
</dbReference>
<dbReference type="Pfam" id="PF01257">
    <property type="entry name" value="2Fe-2S_thioredx"/>
    <property type="match status" value="1"/>
</dbReference>
<dbReference type="GO" id="GO:0051537">
    <property type="term" value="F:2 iron, 2 sulfur cluster binding"/>
    <property type="evidence" value="ECO:0007669"/>
    <property type="project" value="UniProtKB-KW"/>
</dbReference>
<dbReference type="PANTHER" id="PTHR10371:SF3">
    <property type="entry name" value="NADH DEHYDROGENASE [UBIQUINONE] FLAVOPROTEIN 2, MITOCHONDRIAL"/>
    <property type="match status" value="1"/>
</dbReference>
<organism evidence="11 12">
    <name type="scientific">Rhodosorus marinus</name>
    <dbReference type="NCBI Taxonomy" id="101924"/>
    <lineage>
        <taxon>Eukaryota</taxon>
        <taxon>Rhodophyta</taxon>
        <taxon>Stylonematophyceae</taxon>
        <taxon>Stylonematales</taxon>
        <taxon>Stylonemataceae</taxon>
        <taxon>Rhodosorus</taxon>
    </lineage>
</organism>
<dbReference type="PANTHER" id="PTHR10371">
    <property type="entry name" value="NADH DEHYDROGENASE UBIQUINONE FLAVOPROTEIN 2, MITOCHONDRIAL"/>
    <property type="match status" value="1"/>
</dbReference>
<evidence type="ECO:0000256" key="3">
    <source>
        <dbReference type="ARBA" id="ARBA00022723"/>
    </source>
</evidence>
<dbReference type="GO" id="GO:1902494">
    <property type="term" value="C:catalytic complex"/>
    <property type="evidence" value="ECO:0007669"/>
    <property type="project" value="UniProtKB-ARBA"/>
</dbReference>
<dbReference type="InterPro" id="IPR041921">
    <property type="entry name" value="NuoE_N"/>
</dbReference>
<evidence type="ECO:0000256" key="6">
    <source>
        <dbReference type="ARBA" id="ARBA00023014"/>
    </source>
</evidence>
<evidence type="ECO:0000256" key="10">
    <source>
        <dbReference type="SAM" id="MobiDB-lite"/>
    </source>
</evidence>
<keyword evidence="12" id="KW-1185">Reference proteome</keyword>
<evidence type="ECO:0000256" key="1">
    <source>
        <dbReference type="ARBA" id="ARBA00010643"/>
    </source>
</evidence>
<keyword evidence="6 9" id="KW-0411">Iron-sulfur</keyword>
<evidence type="ECO:0000256" key="5">
    <source>
        <dbReference type="ARBA" id="ARBA00023004"/>
    </source>
</evidence>
<evidence type="ECO:0008006" key="13">
    <source>
        <dbReference type="Google" id="ProtNLM"/>
    </source>
</evidence>
<dbReference type="Gene3D" id="3.40.30.10">
    <property type="entry name" value="Glutaredoxin"/>
    <property type="match status" value="1"/>
</dbReference>
<proteinExistence type="inferred from homology"/>
<evidence type="ECO:0000313" key="12">
    <source>
        <dbReference type="Proteomes" id="UP001157974"/>
    </source>
</evidence>
<keyword evidence="5 9" id="KW-0408">Iron</keyword>
<dbReference type="NCBIfam" id="TIGR01958">
    <property type="entry name" value="nuoE_fam"/>
    <property type="match status" value="1"/>
</dbReference>